<comment type="caution">
    <text evidence="6">The sequence shown here is derived from an EMBL/GenBank/DDBJ whole genome shotgun (WGS) entry which is preliminary data.</text>
</comment>
<keyword evidence="3 4" id="KW-0408">Iron</keyword>
<dbReference type="InterPro" id="IPR055557">
    <property type="entry name" value="DUF7133"/>
</dbReference>
<dbReference type="EMBL" id="SNYC01000003">
    <property type="protein sequence ID" value="TDQ11348.1"/>
    <property type="molecule type" value="Genomic_DNA"/>
</dbReference>
<keyword evidence="1 4" id="KW-0349">Heme</keyword>
<dbReference type="Gene3D" id="1.25.10.10">
    <property type="entry name" value="Leucine-rich Repeat Variant"/>
    <property type="match status" value="1"/>
</dbReference>
<organism evidence="6 7">
    <name type="scientific">Pedobacter metabolipauper</name>
    <dbReference type="NCBI Taxonomy" id="425513"/>
    <lineage>
        <taxon>Bacteria</taxon>
        <taxon>Pseudomonadati</taxon>
        <taxon>Bacteroidota</taxon>
        <taxon>Sphingobacteriia</taxon>
        <taxon>Sphingobacteriales</taxon>
        <taxon>Sphingobacteriaceae</taxon>
        <taxon>Pedobacter</taxon>
    </lineage>
</organism>
<dbReference type="SUPFAM" id="SSF63825">
    <property type="entry name" value="YWTD domain"/>
    <property type="match status" value="1"/>
</dbReference>
<dbReference type="Pfam" id="PF00034">
    <property type="entry name" value="Cytochrom_C"/>
    <property type="match status" value="1"/>
</dbReference>
<dbReference type="InterPro" id="IPR009056">
    <property type="entry name" value="Cyt_c-like_dom"/>
</dbReference>
<evidence type="ECO:0000256" key="1">
    <source>
        <dbReference type="ARBA" id="ARBA00022617"/>
    </source>
</evidence>
<evidence type="ECO:0000256" key="2">
    <source>
        <dbReference type="ARBA" id="ARBA00022723"/>
    </source>
</evidence>
<dbReference type="GO" id="GO:0046872">
    <property type="term" value="F:metal ion binding"/>
    <property type="evidence" value="ECO:0007669"/>
    <property type="project" value="UniProtKB-KW"/>
</dbReference>
<dbReference type="Proteomes" id="UP000295620">
    <property type="component" value="Unassembled WGS sequence"/>
</dbReference>
<dbReference type="GO" id="GO:0020037">
    <property type="term" value="F:heme binding"/>
    <property type="evidence" value="ECO:0007669"/>
    <property type="project" value="InterPro"/>
</dbReference>
<dbReference type="Gene3D" id="2.120.10.30">
    <property type="entry name" value="TolB, C-terminal domain"/>
    <property type="match status" value="1"/>
</dbReference>
<proteinExistence type="predicted"/>
<keyword evidence="2 4" id="KW-0479">Metal-binding</keyword>
<gene>
    <name evidence="6" type="ORF">ATK78_0466</name>
</gene>
<accession>A0A4R6T169</accession>
<dbReference type="PANTHER" id="PTHR33546:SF1">
    <property type="entry name" value="LARGE, MULTIFUNCTIONAL SECRETED PROTEIN"/>
    <property type="match status" value="1"/>
</dbReference>
<sequence>MKLYIYTFLILLVFSLYQCKSYKKAVQKTSATEQPVDFSRSPIVSPQDAIGKMKVEDGFEVQLVAAEPLISTPVAMSFDTKGRIWVVEMTGYMPDTLGRGEDLPSGKIVILTDINGDGVADERNVFLDSLVLPRAICLIDNGIMVAESPNLWFYEINGDKPGKRTLVDAKYAVDGNVEHQPNGLLRALDNWIYNAKSSKRYRKKGSKWIIEDTHFRGQWGISQDNYGRLYYNDNSTNLVGDYFTPGFGATNKNQRNVSGYSERTVQDNRVYPARPTPGINRAYMPGILDDSLRLKNFTAACGPLIYRGALFGADYEFNAFVAEPSANLIKRNILNENGYQVKGKQAYQGKEFLASIDERFRPVSLYDGPDGALYVVDMYRGIIQHKTYATPYLIDQIKKRDLTQPLNCGRIYKIVPKDKKAAALKITDDPKSLVALLGNANGFIRDQAQQYLLDQKNKAAIPYLKEVLSTGSNPLQVIHALWVLEGLNALQTHEVLTLLKNETWSIRMQALSVIPSVINGSSYRSYALALQQDALLNDEKAAPYIAYLTNFIKSYDDNAAKNIQLALISRYRDNNFVADAVISTMPYQEEAFKQSIAKLVPDTNLRINKQLQRAISNYKSTLKNKDPFVLAKQYPKGSALFLSTCQTCHGPDGNGIKSLAPPLNKSEWVTGDKNNLIAIVLFGLTGPVKVNGHIYEAPEISADMPGIAHSEEISDEDIAQLLSYIRASWQNNAGKVDVKDVVGMRTKLKGRQKAFTAEEFK</sequence>
<dbReference type="Pfam" id="PF23500">
    <property type="entry name" value="DUF7133"/>
    <property type="match status" value="1"/>
</dbReference>
<dbReference type="RefSeq" id="WP_133574427.1">
    <property type="nucleotide sequence ID" value="NZ_SNYC01000003.1"/>
</dbReference>
<dbReference type="OrthoDB" id="9811395at2"/>
<reference evidence="6 7" key="1">
    <citation type="submission" date="2019-03" db="EMBL/GenBank/DDBJ databases">
        <title>Genomic Encyclopedia of Archaeal and Bacterial Type Strains, Phase II (KMG-II): from individual species to whole genera.</title>
        <authorList>
            <person name="Goeker M."/>
        </authorList>
    </citation>
    <scope>NUCLEOTIDE SEQUENCE [LARGE SCALE GENOMIC DNA]</scope>
    <source>
        <strain evidence="6 7">DSM 19035</strain>
    </source>
</reference>
<keyword evidence="7" id="KW-1185">Reference proteome</keyword>
<dbReference type="InterPro" id="IPR011042">
    <property type="entry name" value="6-blade_b-propeller_TolB-like"/>
</dbReference>
<evidence type="ECO:0000256" key="4">
    <source>
        <dbReference type="PROSITE-ProRule" id="PRU00433"/>
    </source>
</evidence>
<dbReference type="Gene3D" id="1.10.760.10">
    <property type="entry name" value="Cytochrome c-like domain"/>
    <property type="match status" value="1"/>
</dbReference>
<dbReference type="InterPro" id="IPR036909">
    <property type="entry name" value="Cyt_c-like_dom_sf"/>
</dbReference>
<name>A0A4R6T169_9SPHI</name>
<dbReference type="PROSITE" id="PS51007">
    <property type="entry name" value="CYTC"/>
    <property type="match status" value="1"/>
</dbReference>
<dbReference type="PANTHER" id="PTHR33546">
    <property type="entry name" value="LARGE, MULTIFUNCTIONAL SECRETED PROTEIN-RELATED"/>
    <property type="match status" value="1"/>
</dbReference>
<feature type="domain" description="Cytochrome c" evidence="5">
    <location>
        <begin position="632"/>
        <end position="729"/>
    </location>
</feature>
<dbReference type="InterPro" id="IPR011989">
    <property type="entry name" value="ARM-like"/>
</dbReference>
<dbReference type="SUPFAM" id="SSF46626">
    <property type="entry name" value="Cytochrome c"/>
    <property type="match status" value="1"/>
</dbReference>
<evidence type="ECO:0000313" key="6">
    <source>
        <dbReference type="EMBL" id="TDQ11348.1"/>
    </source>
</evidence>
<evidence type="ECO:0000256" key="3">
    <source>
        <dbReference type="ARBA" id="ARBA00023004"/>
    </source>
</evidence>
<evidence type="ECO:0000313" key="7">
    <source>
        <dbReference type="Proteomes" id="UP000295620"/>
    </source>
</evidence>
<dbReference type="GO" id="GO:0009055">
    <property type="term" value="F:electron transfer activity"/>
    <property type="evidence" value="ECO:0007669"/>
    <property type="project" value="InterPro"/>
</dbReference>
<dbReference type="AlphaFoldDB" id="A0A4R6T169"/>
<protein>
    <submittedName>
        <fullName evidence="6">Mono/diheme cytochrome c family protein</fullName>
    </submittedName>
</protein>
<evidence type="ECO:0000259" key="5">
    <source>
        <dbReference type="PROSITE" id="PS51007"/>
    </source>
</evidence>